<keyword evidence="2" id="KW-1185">Reference proteome</keyword>
<evidence type="ECO:0000313" key="3">
    <source>
        <dbReference type="WBParaSite" id="TCNE_0000751001-mRNA-1"/>
    </source>
</evidence>
<proteinExistence type="predicted"/>
<reference evidence="3" key="1">
    <citation type="submission" date="2016-06" db="UniProtKB">
        <authorList>
            <consortium name="WormBaseParasite"/>
        </authorList>
    </citation>
    <scope>IDENTIFICATION</scope>
</reference>
<organism evidence="2 3">
    <name type="scientific">Toxocara canis</name>
    <name type="common">Canine roundworm</name>
    <dbReference type="NCBI Taxonomy" id="6265"/>
    <lineage>
        <taxon>Eukaryota</taxon>
        <taxon>Metazoa</taxon>
        <taxon>Ecdysozoa</taxon>
        <taxon>Nematoda</taxon>
        <taxon>Chromadorea</taxon>
        <taxon>Rhabditida</taxon>
        <taxon>Spirurina</taxon>
        <taxon>Ascaridomorpha</taxon>
        <taxon>Ascaridoidea</taxon>
        <taxon>Toxocaridae</taxon>
        <taxon>Toxocara</taxon>
    </lineage>
</organism>
<reference evidence="1 2" key="2">
    <citation type="submission" date="2018-11" db="EMBL/GenBank/DDBJ databases">
        <authorList>
            <consortium name="Pathogen Informatics"/>
        </authorList>
    </citation>
    <scope>NUCLEOTIDE SEQUENCE [LARGE SCALE GENOMIC DNA]</scope>
</reference>
<name>A0A183UG90_TOXCA</name>
<evidence type="ECO:0000313" key="1">
    <source>
        <dbReference type="EMBL" id="VDM38831.1"/>
    </source>
</evidence>
<evidence type="ECO:0000313" key="2">
    <source>
        <dbReference type="Proteomes" id="UP000050794"/>
    </source>
</evidence>
<dbReference type="WBParaSite" id="TCNE_0000751001-mRNA-1">
    <property type="protein sequence ID" value="TCNE_0000751001-mRNA-1"/>
    <property type="gene ID" value="TCNE_0000751001"/>
</dbReference>
<dbReference type="Proteomes" id="UP000050794">
    <property type="component" value="Unassembled WGS sequence"/>
</dbReference>
<protein>
    <submittedName>
        <fullName evidence="1 3">Uncharacterized protein</fullName>
    </submittedName>
</protein>
<dbReference type="AlphaFoldDB" id="A0A183UG90"/>
<accession>A0A183UG90</accession>
<dbReference type="EMBL" id="UYWY01019694">
    <property type="protein sequence ID" value="VDM38831.1"/>
    <property type="molecule type" value="Genomic_DNA"/>
</dbReference>
<sequence>MQHHLQASNVNEFDLTWIQHKKHTRYCSPDDNPVVEYSAGALAYYRIESSLPPTNGDYLPWELKIGDDH</sequence>
<gene>
    <name evidence="1" type="ORF">TCNE_LOCUS7510</name>
</gene>